<protein>
    <recommendedName>
        <fullName evidence="6">Glycosyl transferase</fullName>
    </recommendedName>
</protein>
<dbReference type="CDD" id="cd06533">
    <property type="entry name" value="Glyco_transf_WecG_TagA"/>
    <property type="match status" value="1"/>
</dbReference>
<dbReference type="STRING" id="1797714.A3D04_00785"/>
<dbReference type="GO" id="GO:0016758">
    <property type="term" value="F:hexosyltransferase activity"/>
    <property type="evidence" value="ECO:0007669"/>
    <property type="project" value="TreeGrafter"/>
</dbReference>
<keyword evidence="3" id="KW-0812">Transmembrane</keyword>
<reference evidence="4 5" key="1">
    <citation type="journal article" date="2016" name="Nat. Commun.">
        <title>Thousands of microbial genomes shed light on interconnected biogeochemical processes in an aquifer system.</title>
        <authorList>
            <person name="Anantharaman K."/>
            <person name="Brown C.T."/>
            <person name="Hug L.A."/>
            <person name="Sharon I."/>
            <person name="Castelle C.J."/>
            <person name="Probst A.J."/>
            <person name="Thomas B.C."/>
            <person name="Singh A."/>
            <person name="Wilkins M.J."/>
            <person name="Karaoz U."/>
            <person name="Brodie E.L."/>
            <person name="Williams K.H."/>
            <person name="Hubbard S.S."/>
            <person name="Banfield J.F."/>
        </authorList>
    </citation>
    <scope>NUCLEOTIDE SEQUENCE [LARGE SCALE GENOMIC DNA]</scope>
</reference>
<dbReference type="AlphaFoldDB" id="A0A1F5GAZ7"/>
<keyword evidence="3" id="KW-1133">Transmembrane helix</keyword>
<proteinExistence type="predicted"/>
<evidence type="ECO:0008006" key="6">
    <source>
        <dbReference type="Google" id="ProtNLM"/>
    </source>
</evidence>
<dbReference type="InterPro" id="IPR004629">
    <property type="entry name" value="WecG_TagA_CpsF"/>
</dbReference>
<dbReference type="Pfam" id="PF03808">
    <property type="entry name" value="Glyco_tran_WecG"/>
    <property type="match status" value="1"/>
</dbReference>
<dbReference type="NCBIfam" id="TIGR00696">
    <property type="entry name" value="wecG_tagA_cpsF"/>
    <property type="match status" value="1"/>
</dbReference>
<dbReference type="EMBL" id="MFBD01000013">
    <property type="protein sequence ID" value="OGD89052.1"/>
    <property type="molecule type" value="Genomic_DNA"/>
</dbReference>
<evidence type="ECO:0000313" key="5">
    <source>
        <dbReference type="Proteomes" id="UP000177369"/>
    </source>
</evidence>
<sequence length="257" mass="29086">MASRSEPVKRQKIDVLGVKVDDMLFDEAVSAVFKLAQAKNKGKIVVTVNSEFVMLARRDPKFKKILNNSDLALPDGQWVANSKLILGGMAQDRVPGVDILEEVCKKSANLPITVGFLGGFGGVADEVAKRQKKANPGLKVVFSGAGDPTIGQDLRLKEQFSRLGRIDVLFVAYGMGRQEFWIDRMRKKLDVGVFIGVGGTFDYIANIKRRAPKLWQNWHIEWLWRLVMEPARIWRMRVLPVFLVLVILQFFRKTLKF</sequence>
<evidence type="ECO:0000256" key="2">
    <source>
        <dbReference type="ARBA" id="ARBA00022679"/>
    </source>
</evidence>
<feature type="transmembrane region" description="Helical" evidence="3">
    <location>
        <begin position="233"/>
        <end position="251"/>
    </location>
</feature>
<keyword evidence="1" id="KW-0328">Glycosyltransferase</keyword>
<organism evidence="4 5">
    <name type="scientific">Candidatus Curtissbacteria bacterium RIFCSPHIGHO2_02_FULL_40_16b</name>
    <dbReference type="NCBI Taxonomy" id="1797714"/>
    <lineage>
        <taxon>Bacteria</taxon>
        <taxon>Candidatus Curtissiibacteriota</taxon>
    </lineage>
</organism>
<gene>
    <name evidence="4" type="ORF">A3D04_00785</name>
</gene>
<dbReference type="PANTHER" id="PTHR34136">
    <property type="match status" value="1"/>
</dbReference>
<evidence type="ECO:0000256" key="1">
    <source>
        <dbReference type="ARBA" id="ARBA00022676"/>
    </source>
</evidence>
<accession>A0A1F5GAZ7</accession>
<keyword evidence="2" id="KW-0808">Transferase</keyword>
<dbReference type="PANTHER" id="PTHR34136:SF1">
    <property type="entry name" value="UDP-N-ACETYL-D-MANNOSAMINURONIC ACID TRANSFERASE"/>
    <property type="match status" value="1"/>
</dbReference>
<keyword evidence="3" id="KW-0472">Membrane</keyword>
<dbReference type="Proteomes" id="UP000177369">
    <property type="component" value="Unassembled WGS sequence"/>
</dbReference>
<name>A0A1F5GAZ7_9BACT</name>
<comment type="caution">
    <text evidence="4">The sequence shown here is derived from an EMBL/GenBank/DDBJ whole genome shotgun (WGS) entry which is preliminary data.</text>
</comment>
<evidence type="ECO:0000256" key="3">
    <source>
        <dbReference type="SAM" id="Phobius"/>
    </source>
</evidence>
<evidence type="ECO:0000313" key="4">
    <source>
        <dbReference type="EMBL" id="OGD89052.1"/>
    </source>
</evidence>